<feature type="binding site" evidence="5">
    <location>
        <begin position="288"/>
        <end position="289"/>
    </location>
    <ligand>
        <name>ATP</name>
        <dbReference type="ChEBI" id="CHEBI:30616"/>
    </ligand>
</feature>
<dbReference type="InterPro" id="IPR016185">
    <property type="entry name" value="PreATP-grasp_dom_sf"/>
</dbReference>
<protein>
    <recommendedName>
        <fullName evidence="5 6">N5-carboxyaminoimidazole ribonucleotide synthase</fullName>
        <shortName evidence="5 6">N5-CAIR synthase</shortName>
        <ecNumber evidence="5 6">6.3.4.18</ecNumber>
    </recommendedName>
    <alternativeName>
        <fullName evidence="5 6">5-(carboxyamino)imidazole ribonucleotide synthetase</fullName>
    </alternativeName>
</protein>
<name>A0AAU6PUX3_9GAMM</name>
<dbReference type="InterPro" id="IPR040686">
    <property type="entry name" value="PurK_C"/>
</dbReference>
<comment type="pathway">
    <text evidence="5 6">Purine metabolism; IMP biosynthesis via de novo pathway; 5-amino-1-(5-phospho-D-ribosyl)imidazole-4-carboxylate from 5-amino-1-(5-phospho-D-ribosyl)imidazole (N5-CAIR route): step 1/2.</text>
</comment>
<evidence type="ECO:0000256" key="3">
    <source>
        <dbReference type="ARBA" id="ARBA00022755"/>
    </source>
</evidence>
<dbReference type="GO" id="GO:0006189">
    <property type="term" value="P:'de novo' IMP biosynthetic process"/>
    <property type="evidence" value="ECO:0007669"/>
    <property type="project" value="UniProtKB-UniRule"/>
</dbReference>
<feature type="domain" description="ATP-grasp" evidence="7">
    <location>
        <begin position="116"/>
        <end position="318"/>
    </location>
</feature>
<dbReference type="SUPFAM" id="SSF56059">
    <property type="entry name" value="Glutathione synthetase ATP-binding domain-like"/>
    <property type="match status" value="1"/>
</dbReference>
<dbReference type="EC" id="6.3.4.18" evidence="5 6"/>
<dbReference type="Gene3D" id="3.30.470.20">
    <property type="entry name" value="ATP-grasp fold, B domain"/>
    <property type="match status" value="1"/>
</dbReference>
<dbReference type="NCBIfam" id="TIGR01161">
    <property type="entry name" value="purK"/>
    <property type="match status" value="1"/>
</dbReference>
<dbReference type="GO" id="GO:0004638">
    <property type="term" value="F:phosphoribosylaminoimidazole carboxylase activity"/>
    <property type="evidence" value="ECO:0007669"/>
    <property type="project" value="InterPro"/>
</dbReference>
<gene>
    <name evidence="5 6" type="primary">purK</name>
    <name evidence="8" type="ORF">MN210_15135</name>
</gene>
<accession>A0AAU6PUX3</accession>
<dbReference type="HAMAP" id="MF_01928">
    <property type="entry name" value="PurK"/>
    <property type="match status" value="1"/>
</dbReference>
<dbReference type="InterPro" id="IPR013815">
    <property type="entry name" value="ATP_grasp_subdomain_1"/>
</dbReference>
<dbReference type="EMBL" id="CP093310">
    <property type="protein sequence ID" value="WXX24183.1"/>
    <property type="molecule type" value="Genomic_DNA"/>
</dbReference>
<evidence type="ECO:0000259" key="7">
    <source>
        <dbReference type="PROSITE" id="PS50975"/>
    </source>
</evidence>
<dbReference type="Gene3D" id="3.30.1490.20">
    <property type="entry name" value="ATP-grasp fold, A domain"/>
    <property type="match status" value="1"/>
</dbReference>
<dbReference type="PROSITE" id="PS50975">
    <property type="entry name" value="ATP_GRASP"/>
    <property type="match status" value="1"/>
</dbReference>
<keyword evidence="9" id="KW-1185">Reference proteome</keyword>
<dbReference type="InterPro" id="IPR003135">
    <property type="entry name" value="ATP-grasp_carboxylate-amine"/>
</dbReference>
<sequence length="399" mass="43114">MTTANAYPANQTIRTIGILGGGQLGMMLAEAALPLGYRCVFLEDAPHCPASLYGQVFTSEQLDDFVAAADVFTLEFENTPAKTVAWLKQLSDEGTKQGMYPPPQALEVAQDRLSEKSLFNELGIQTVPFKSVSSEQELKAAAQELGLPLVLKTSRGGYDGKGQFVLKTEADINEAWQALGEAVTGKGNLTPTPAPLIAEGFINFSREVSIIATRAQDGSMRTYDLVENHHHNGILAKSQAPAVGTSHLLPAAKSAIETLMSHLDYVGTMALELFVSKDAAGKDTILANEIAPRVHNSGHWSIEGAVTSQFENHIRAVVGLPLGDTDNVYPSMMINVLGQYPNIEEVLKIDGAHYHTYHKEERDDRKIAHVTLMPNDVAALEQALAALVRALPNKMGLES</sequence>
<dbReference type="InterPro" id="IPR011054">
    <property type="entry name" value="Rudment_hybrid_motif"/>
</dbReference>
<feature type="binding site" evidence="5">
    <location>
        <begin position="199"/>
        <end position="202"/>
    </location>
    <ligand>
        <name>ATP</name>
        <dbReference type="ChEBI" id="CHEBI:30616"/>
    </ligand>
</feature>
<dbReference type="SUPFAM" id="SSF51246">
    <property type="entry name" value="Rudiment single hybrid motif"/>
    <property type="match status" value="1"/>
</dbReference>
<dbReference type="Pfam" id="PF22660">
    <property type="entry name" value="RS_preATP-grasp-like"/>
    <property type="match status" value="1"/>
</dbReference>
<dbReference type="GO" id="GO:0005524">
    <property type="term" value="F:ATP binding"/>
    <property type="evidence" value="ECO:0007669"/>
    <property type="project" value="UniProtKB-UniRule"/>
</dbReference>
<dbReference type="PANTHER" id="PTHR11609:SF5">
    <property type="entry name" value="PHOSPHORIBOSYLAMINOIMIDAZOLE CARBOXYLASE"/>
    <property type="match status" value="1"/>
</dbReference>
<comment type="subunit">
    <text evidence="5 6">Homodimer.</text>
</comment>
<reference evidence="8" key="1">
    <citation type="submission" date="2024-03" db="EMBL/GenBank/DDBJ databases">
        <title>Psychrobacter raelis sp. nov. isolated from a dog with peritonitis.</title>
        <authorList>
            <person name="Schiavone A."/>
            <person name="Manzulli V."/>
            <person name="Camarda A."/>
            <person name="Cafiero M.A."/>
            <person name="Vasco I."/>
            <person name="Marino L."/>
            <person name="Pennuzzi G."/>
            <person name="Serrecchia L."/>
            <person name="Galante D."/>
            <person name="Pugliese N."/>
        </authorList>
    </citation>
    <scope>NUCLEOTIDE SEQUENCE</scope>
    <source>
        <strain evidence="8">PraFG1</strain>
    </source>
</reference>
<dbReference type="Pfam" id="PF17769">
    <property type="entry name" value="PurK_C"/>
    <property type="match status" value="1"/>
</dbReference>
<dbReference type="SUPFAM" id="SSF52440">
    <property type="entry name" value="PreATP-grasp domain"/>
    <property type="match status" value="1"/>
</dbReference>
<comment type="function">
    <text evidence="5">Catalyzes the ATP-dependent conversion of 5-aminoimidazole ribonucleotide (AIR) and HCO(3)(-) to N5-carboxyaminoimidazole ribonucleotide (N5-CAIR).</text>
</comment>
<dbReference type="InterPro" id="IPR011761">
    <property type="entry name" value="ATP-grasp"/>
</dbReference>
<dbReference type="KEGG" id="prae:MN210_15135"/>
<feature type="binding site" evidence="5">
    <location>
        <position position="152"/>
    </location>
    <ligand>
        <name>ATP</name>
        <dbReference type="ChEBI" id="CHEBI:30616"/>
    </ligand>
</feature>
<keyword evidence="2 5" id="KW-0547">Nucleotide-binding</keyword>
<evidence type="ECO:0000313" key="9">
    <source>
        <dbReference type="Proteomes" id="UP000829560"/>
    </source>
</evidence>
<feature type="binding site" evidence="5">
    <location>
        <position position="112"/>
    </location>
    <ligand>
        <name>ATP</name>
        <dbReference type="ChEBI" id="CHEBI:30616"/>
    </ligand>
</feature>
<evidence type="ECO:0000313" key="8">
    <source>
        <dbReference type="EMBL" id="WXX24183.1"/>
    </source>
</evidence>
<evidence type="ECO:0000256" key="5">
    <source>
        <dbReference type="HAMAP-Rule" id="MF_01928"/>
    </source>
</evidence>
<feature type="binding site" evidence="5">
    <location>
        <position position="207"/>
    </location>
    <ligand>
        <name>ATP</name>
        <dbReference type="ChEBI" id="CHEBI:30616"/>
    </ligand>
</feature>
<dbReference type="Gene3D" id="3.40.50.20">
    <property type="match status" value="1"/>
</dbReference>
<feature type="binding site" evidence="5">
    <location>
        <position position="230"/>
    </location>
    <ligand>
        <name>ATP</name>
        <dbReference type="ChEBI" id="CHEBI:30616"/>
    </ligand>
</feature>
<keyword evidence="3 5" id="KW-0658">Purine biosynthesis</keyword>
<keyword evidence="4 5" id="KW-0067">ATP-binding</keyword>
<dbReference type="GO" id="GO:0046872">
    <property type="term" value="F:metal ion binding"/>
    <property type="evidence" value="ECO:0007669"/>
    <property type="project" value="InterPro"/>
</dbReference>
<dbReference type="InterPro" id="IPR054350">
    <property type="entry name" value="PurT/PurK_preATP-grasp"/>
</dbReference>
<evidence type="ECO:0000256" key="1">
    <source>
        <dbReference type="ARBA" id="ARBA00022598"/>
    </source>
</evidence>
<dbReference type="RefSeq" id="WP_338412270.1">
    <property type="nucleotide sequence ID" value="NZ_CP093310.2"/>
</dbReference>
<dbReference type="NCBIfam" id="NF004679">
    <property type="entry name" value="PRK06019.1-5"/>
    <property type="match status" value="1"/>
</dbReference>
<dbReference type="FunFam" id="3.30.1490.20:FF:000015">
    <property type="entry name" value="N5-carboxyaminoimidazole ribonucleotide synthase"/>
    <property type="match status" value="1"/>
</dbReference>
<comment type="catalytic activity">
    <reaction evidence="5 6">
        <text>5-amino-1-(5-phospho-beta-D-ribosyl)imidazole + hydrogencarbonate + ATP = 5-carboxyamino-1-(5-phospho-D-ribosyl)imidazole + ADP + phosphate + 2 H(+)</text>
        <dbReference type="Rhea" id="RHEA:19317"/>
        <dbReference type="ChEBI" id="CHEBI:15378"/>
        <dbReference type="ChEBI" id="CHEBI:17544"/>
        <dbReference type="ChEBI" id="CHEBI:30616"/>
        <dbReference type="ChEBI" id="CHEBI:43474"/>
        <dbReference type="ChEBI" id="CHEBI:58730"/>
        <dbReference type="ChEBI" id="CHEBI:137981"/>
        <dbReference type="ChEBI" id="CHEBI:456216"/>
        <dbReference type="EC" id="6.3.4.18"/>
    </reaction>
</comment>
<evidence type="ECO:0000256" key="2">
    <source>
        <dbReference type="ARBA" id="ARBA00022741"/>
    </source>
</evidence>
<evidence type="ECO:0000256" key="4">
    <source>
        <dbReference type="ARBA" id="ARBA00022840"/>
    </source>
</evidence>
<comment type="similarity">
    <text evidence="5 6">Belongs to the PurK/PurT family.</text>
</comment>
<dbReference type="InterPro" id="IPR005875">
    <property type="entry name" value="PurK"/>
</dbReference>
<feature type="binding site" evidence="5">
    <location>
        <begin position="157"/>
        <end position="163"/>
    </location>
    <ligand>
        <name>ATP</name>
        <dbReference type="ChEBI" id="CHEBI:30616"/>
    </ligand>
</feature>
<dbReference type="Pfam" id="PF02222">
    <property type="entry name" value="ATP-grasp"/>
    <property type="match status" value="1"/>
</dbReference>
<proteinExistence type="inferred from homology"/>
<dbReference type="AlphaFoldDB" id="A0AAU6PUX3"/>
<evidence type="ECO:0000256" key="6">
    <source>
        <dbReference type="RuleBase" id="RU361200"/>
    </source>
</evidence>
<comment type="function">
    <text evidence="6">Catalyzes the ATP-dependent conversion of 5-aminoimidazole ribonucleotide (AIR) and HCO(3)- to N5-carboxyaminoimidazole ribonucleotide (N5-CAIR).</text>
</comment>
<organism evidence="8 9">
    <name type="scientific">Psychrobacter raelei</name>
    <dbReference type="NCBI Taxonomy" id="2565531"/>
    <lineage>
        <taxon>Bacteria</taxon>
        <taxon>Pseudomonadati</taxon>
        <taxon>Pseudomonadota</taxon>
        <taxon>Gammaproteobacteria</taxon>
        <taxon>Moraxellales</taxon>
        <taxon>Moraxellaceae</taxon>
        <taxon>Psychrobacter</taxon>
    </lineage>
</organism>
<keyword evidence="1 5" id="KW-0436">Ligase</keyword>
<dbReference type="GO" id="GO:0005829">
    <property type="term" value="C:cytosol"/>
    <property type="evidence" value="ECO:0007669"/>
    <property type="project" value="TreeGrafter"/>
</dbReference>
<dbReference type="GO" id="GO:0034028">
    <property type="term" value="F:5-(carboxyamino)imidazole ribonucleotide synthase activity"/>
    <property type="evidence" value="ECO:0007669"/>
    <property type="project" value="UniProtKB-UniRule"/>
</dbReference>
<dbReference type="Proteomes" id="UP000829560">
    <property type="component" value="Chromosome"/>
</dbReference>
<dbReference type="PANTHER" id="PTHR11609">
    <property type="entry name" value="PURINE BIOSYNTHESIS PROTEIN 6/7, PUR6/7"/>
    <property type="match status" value="1"/>
</dbReference>